<feature type="region of interest" description="Disordered" evidence="2">
    <location>
        <begin position="1707"/>
        <end position="1728"/>
    </location>
</feature>
<feature type="region of interest" description="Disordered" evidence="2">
    <location>
        <begin position="1542"/>
        <end position="1575"/>
    </location>
</feature>
<feature type="compositionally biased region" description="Low complexity" evidence="2">
    <location>
        <begin position="1627"/>
        <end position="1645"/>
    </location>
</feature>
<gene>
    <name evidence="4" type="ORF">BMBtpLA2_69</name>
</gene>
<evidence type="ECO:0000256" key="1">
    <source>
        <dbReference type="SAM" id="Coils"/>
    </source>
</evidence>
<organism evidence="4 5">
    <name type="scientific">Bacillus phage vB_BtS_BMBtp14</name>
    <dbReference type="NCBI Taxonomy" id="1868826"/>
    <lineage>
        <taxon>Viruses</taxon>
        <taxon>Duplodnaviria</taxon>
        <taxon>Heunggongvirae</taxon>
        <taxon>Uroviricota</taxon>
        <taxon>Caudoviricetes</taxon>
        <taxon>Skryabinvirinae</taxon>
        <taxon>Bembunaquatrovirus</taxon>
        <taxon>Bembunaquatrovirus BMBtp14</taxon>
    </lineage>
</organism>
<dbReference type="Proteomes" id="UP000221937">
    <property type="component" value="Segment"/>
</dbReference>
<reference evidence="4 5" key="1">
    <citation type="submission" date="2016-05" db="EMBL/GenBank/DDBJ databases">
        <title>Undiscovered low abundance phages are ubiquitous in bacterial genomes.</title>
        <authorList>
            <person name="Dong Z."/>
            <person name="Liu H."/>
            <person name="Zheng J."/>
            <person name="Peng D."/>
        </authorList>
    </citation>
    <scope>NUCLEOTIDE SEQUENCE [LARGE SCALE GENOMIC DNA]</scope>
</reference>
<protein>
    <submittedName>
        <fullName evidence="4">Tail length tape-measure protein</fullName>
    </submittedName>
</protein>
<feature type="compositionally biased region" description="Polar residues" evidence="2">
    <location>
        <begin position="1603"/>
        <end position="1626"/>
    </location>
</feature>
<keyword evidence="3" id="KW-1133">Transmembrane helix</keyword>
<feature type="region of interest" description="Disordered" evidence="2">
    <location>
        <begin position="1603"/>
        <end position="1684"/>
    </location>
</feature>
<feature type="compositionally biased region" description="Polar residues" evidence="2">
    <location>
        <begin position="1646"/>
        <end position="1661"/>
    </location>
</feature>
<feature type="compositionally biased region" description="Polar residues" evidence="2">
    <location>
        <begin position="1707"/>
        <end position="1725"/>
    </location>
</feature>
<keyword evidence="3" id="KW-0812">Transmembrane</keyword>
<feature type="coiled-coil region" evidence="1">
    <location>
        <begin position="425"/>
        <end position="475"/>
    </location>
</feature>
<evidence type="ECO:0000256" key="2">
    <source>
        <dbReference type="SAM" id="MobiDB-lite"/>
    </source>
</evidence>
<feature type="region of interest" description="Disordered" evidence="2">
    <location>
        <begin position="261"/>
        <end position="284"/>
    </location>
</feature>
<evidence type="ECO:0000256" key="3">
    <source>
        <dbReference type="SAM" id="Phobius"/>
    </source>
</evidence>
<feature type="coiled-coil region" evidence="1">
    <location>
        <begin position="187"/>
        <end position="241"/>
    </location>
</feature>
<keyword evidence="3" id="KW-0472">Membrane</keyword>
<feature type="compositionally biased region" description="Polar residues" evidence="2">
    <location>
        <begin position="1543"/>
        <end position="1557"/>
    </location>
</feature>
<dbReference type="PANTHER" id="PTHR34491">
    <property type="entry name" value="A-TYPE INCLUSION PROTEIN, PUTATIVE-RELATED"/>
    <property type="match status" value="1"/>
</dbReference>
<feature type="coiled-coil region" evidence="1">
    <location>
        <begin position="732"/>
        <end position="763"/>
    </location>
</feature>
<dbReference type="EMBL" id="KX190833">
    <property type="protein sequence ID" value="ANT40029.1"/>
    <property type="molecule type" value="Genomic_DNA"/>
</dbReference>
<keyword evidence="1" id="KW-0175">Coiled coil</keyword>
<evidence type="ECO:0000313" key="5">
    <source>
        <dbReference type="Proteomes" id="UP000221937"/>
    </source>
</evidence>
<name>A0A1B1P7F3_9CAUD</name>
<feature type="compositionally biased region" description="Gly residues" evidence="2">
    <location>
        <begin position="1564"/>
        <end position="1575"/>
    </location>
</feature>
<dbReference type="PANTHER" id="PTHR34491:SF156">
    <property type="entry name" value="KINESIN MOTOR DOMAIN-CONTAINING PROTEIN"/>
    <property type="match status" value="1"/>
</dbReference>
<accession>A0A1B1P7F3</accession>
<feature type="compositionally biased region" description="Low complexity" evidence="2">
    <location>
        <begin position="1665"/>
        <end position="1682"/>
    </location>
</feature>
<evidence type="ECO:0000313" key="4">
    <source>
        <dbReference type="EMBL" id="ANT40029.1"/>
    </source>
</evidence>
<keyword evidence="5" id="KW-1185">Reference proteome</keyword>
<feature type="transmembrane region" description="Helical" evidence="3">
    <location>
        <begin position="824"/>
        <end position="843"/>
    </location>
</feature>
<proteinExistence type="predicted"/>
<feature type="transmembrane region" description="Helical" evidence="3">
    <location>
        <begin position="855"/>
        <end position="888"/>
    </location>
</feature>
<sequence>MSNVGKTTIEIIADSKKAKQAFFDLQKVMDKGTADFGRRLKRNNPFKVLEESIKNAARNIEISVGSIERNFKNLETVVSNVQNRIDDFELRVNTNAFQRDLNVVQDSVEALSARISNINSKITVTVDVDGMDAAEDTLKDLDERVNNTATNISDQIKTAAANTSRLDFFSQIPGMLEEKVNTCIQVLNTLENKVANVVARVNNAMQALSEPVTINVNTNQLDQLEAKIRRLERLQEQFASTSSSTFHDYYQYLDRAANRMHQVQGQQLQQPPRPHTPTSSMVSTAGAGAAGISASAAAAAAVAAATAAGATATAAAAAGAAAARAAKEARKMQQILANMPGHLKAWHTEFMQMERDLKAVGRAARSLDEMADAAVRNRVELSRMMSANSAGKDAAKAIQNLNSHLHETQLAILGLNKEGKIRISAEEAEAQLAKYRQEVAKTRAKLRELRDAGDISSYEAGNKALQKQLSEIKKAMSAAAMGGNEYNAMLQRLGVHTQDAANRMAIMAEAQRNSFMHSISMMNAMKTQSQRMMDALGNTSHIQRLDRAFLQVGHRLENMAKQGSAAQIALSQLGPTASMKDLQDRVRLINTGILRMQQVAMYAGIALLGFTAIMAKAAHGPDPAEVRSEINKVNAVYTEALQKRTDEIRNFASIFEEVQIKAVSPAKLMDNLEKQTKVLSNWMKNLKTLAARGVDEGLIKELQQMGPKAANEVEALTQMTQGGLNKYVALWREKSRLAKEQAIDELSGLKAETDRKVKELQNSLKPLGLSWEKFKSTWADAAGPFVDSWGRVAAVILDVGTAIGEVINKLNELNPSISAAVGNFGYLAVAMTFLLSPMAIGIGRAAGMKAAFAALWVVISDLALGLLRIAGMASVISAGIVIVVGSLMQMWDASEKLRTAVSEGWEQIKSAFSAGFNSVSSDSEKTVSAWRQMGDALAGVVDFMVMCIKPFAEIFGGMIASTIQGIGKLTGAFSKVPEGAQHYQDLKDKAITHMMELRRSTGEEAEKAKSETIQAFQEMTNEVIKELDGKKGQFEVMFAQLMGVVPEGAQKTLETVKNNIVDSINKQIDAARTANKVLMEGVQKYQGDVSKMPKDFAAQYQQAMAVADNNIKLFYDKASQLTGLAESITKGGMLSVEAGKKKFGEIMVTFKEGMDGLTKQTDDMRERIEKEYKLGKINDGDRKATLDAIDLYEKKHVMDLIGIRNEGTKALENNLKAEDAALALANPRKKELEKAAWYEKYKELLFGAETYGEAMNRFNSEQDRAEKAHKEALANYEKQYGRDKIENLNQYTAELSKGTKSSIMLAETMAKEIDGKMKVDLGPAGTFTVKSFVDKLKSGELQASDVAVANANKLKDVYKVDLSESGMSSMQTFTQGLIGKDTSEIKASLGVKLANDTNIDLGIYGQMTIGTWMQGLQNGTLSFDTVFQYFQQQVKNGVKIDATAEGQAGMQTLVNGMNIGAISVTQAAQLIGLDIKSNAKADLGAEGTFTVESLILGMQSKQIDAETAAKAIALLIGNGAKLDATQIGSDISTSLGNGLAGNPQPSIAAAQTRSGVENTLAGTSDGGGGSKGGSDFAGGIMSQRGYIKGSALDSVAAAHEGFNTVNGDPSGQKGGSQFAQGIGSQRGNAQSNAQGNAGAAHAGFNTINGNPAGQKGGNQFAQGIGSQRGNAQGNAQGNAGAAHSGFNTINGSPFGIKGGADFARGLGSQSGNARSSGNQVKNSGESGLKGSDTFSLGGHFASGFARGISSGGSLAASAASALASTAFEAAKRWLQVRSPSRKVRDQIGVHFGGGLAVGINRSVKTVVSAATNLARSAFTTLESAMDSANNNTFMQPLFSNVSNMTDKVVTHFESFGEKITGVMDNVKDSLGEKITGNISLDVAADSINNAVYNAQKNLSNKFMYDMNSKIPAAAFSKIPNLTAMLSAVKANPENDKELNLTINLTSMIDSREVAHVTYPHYKEFTTREEEQKRRF</sequence>